<dbReference type="InterPro" id="IPR042099">
    <property type="entry name" value="ANL_N_sf"/>
</dbReference>
<dbReference type="InterPro" id="IPR045851">
    <property type="entry name" value="AMP-bd_C_sf"/>
</dbReference>
<dbReference type="InterPro" id="IPR001242">
    <property type="entry name" value="Condensation_dom"/>
</dbReference>
<dbReference type="Gene3D" id="3.30.300.30">
    <property type="match status" value="1"/>
</dbReference>
<reference evidence="5 6" key="1">
    <citation type="submission" date="2024-06" db="EMBL/GenBank/DDBJ databases">
        <title>Complete genome of Phlyctema vagabunda strain 19-DSS-EL-015.</title>
        <authorList>
            <person name="Fiorenzani C."/>
        </authorList>
    </citation>
    <scope>NUCLEOTIDE SEQUENCE [LARGE SCALE GENOMIC DNA]</scope>
    <source>
        <strain evidence="5 6">19-DSS-EL-015</strain>
    </source>
</reference>
<dbReference type="Gene3D" id="3.30.559.30">
    <property type="entry name" value="Nonribosomal peptide synthetase, condensation domain"/>
    <property type="match status" value="3"/>
</dbReference>
<dbReference type="PROSITE" id="PS50075">
    <property type="entry name" value="CARRIER"/>
    <property type="match status" value="3"/>
</dbReference>
<sequence>MLVGKGYLNRPDLTTERFPTLEGYNERVYRTGDLVRILHDGTFIFLGRADDQVKLRGQRLELGEINEVIKKSKQELEEVVTLVLKHTTQQKEQLVSFLVTPSYDTPSANGDLIATVRDACKSRLPGYMVPTHFIPIKAMPLNANNKADSKQLATFYNGLSLEKLQSLSRSGEHQKPWTNKELAIIDVLATALHVESVAITRGSNIFELGMDSISIIGFSRALQNAGYHNAKLSLITRNPSISGLVENLLAHRGTDSAKETAYIAASQSIALFSQKHLAEASNKLNAESSTIQRLAPCTPVQEGMIYRFLESEESLYFNRFEFCLKDHVNLESLSKAWDVVVAQLEILRTSFVPTDDGFAQVVIRSNDAKSYQEEMTSSGERDKLEALRTPWAVNIKQGVMALRAFHALYDGNSFVMALQKVVQEYMRLENFQEIETVSYGPSFHDSLPFGPLAKAPGAESFWIDNLQGWYPQHIPNIFDSSTTIEIDGTFVDFDQFETLRKQLGVSHQAILQAAWMSTLHSKVSPNITTTGIVVSGRAIDFVDADGVIGPLFNTIPFHKQIPSGTTWRSLIVDCHEFNMQIQEFQHTPLKDIQRWSPAGVGQPLFDALFVFQRPDTNEVDFAQDLWAEVPVPTTADYPLAFETTLHTGKDGSNKLDLKIVAQASHISQNHAEGLLNQIKLALDSILSSEGQDVAFLAEIQGNSSNIDAGPTHKHLNEESNGRLSNWTTEAQVVRSEIASLANIKEEEISLQSSIFELGLDSIDVIKLSSRLKKHGLELSVSRIIKCQRLDEIAASFERVVRRDLFETNIVEGKSKALAEWLKHNDLIQQDWPQSSILPVTPLQQGMYHLMVQSDYQTYFNVDAFKLSDETDSQRLVDAVQEAVRASPIFSSQIVAIDDPQISDNYAQIIRTDDLAAPPTDFESMDGNMSEEILTDLRSYAIARAKKKQELFQLRFINIGSERYMIIAIAHALYDGASIQTFHQDIRRAYQKKPIPRIDYRPYLEEVFKSTTDDAKSFWRNALSDLPPAQLPRKTLENPVEVFKATKTSRISFRKIQDRSKASNISIQTLGQTCWALVLGQLMGQLDVVFGTVLSCRDFPDAGKVMFPLMNTVAVRSVLHGSLEDMLRYMQDMSDTTRQYQHFPLGEAQAIALSSRKTTKDDIFFDTLFIYQGRRAAEEGEPLYRSEFSHADVDFPICVEMEVDEHGELVWTTACKSSVRTEQETSELLEVLDTVLNHVVDSIKIPTFSANDNGISICGLPAFEKASSAPNKPAGPSVYIDDRWSDNELAIRDALHEVSGIPRESIDKDTTLFELGLDSISVHKLHKSLKTRGINLSVSAILTALTISSMIEALSLEVVPIAEFDADKFLAKAISGLSKATDGYTMPVTPGQEYMLRVWQVSAGALFYPTFLFRLPSGTFDIERLAAAWKVVVQNHEALRTSFVEDNGKLFQIVHQEADHSIHHGKILVQKDPFQTPPVTLSLDATSMLGLTIHHALYDAFSIEVVLQHLYQLYQGQYTHFNQSKFKSFVAESHSTAKLDRWATYFGDSAKSTLIQIKEDISTIENQRAELFNPSITAPGLRDYARTNGVTVDALLLSLIAKIISRLAGSTSPIFGIYLANRSEEYQDMAAPTLNLIPLVVRNTGLDVKELSKNVQQDLRAVAKSDMAHASLRQIYERTGVSVNCFVNILKDAVDEVHTDGGGLVPVTASVENNVAAANDVHSEGGYHESLDFELRYHEVENTVDIGIFGPARLVSQRDAEQIVQEFRDALAKL</sequence>
<keyword evidence="6" id="KW-1185">Reference proteome</keyword>
<gene>
    <name evidence="5" type="ORF">PVAG01_10209</name>
</gene>
<feature type="domain" description="Carrier" evidence="4">
    <location>
        <begin position="724"/>
        <end position="800"/>
    </location>
</feature>
<dbReference type="InterPro" id="IPR023213">
    <property type="entry name" value="CAT-like_dom_sf"/>
</dbReference>
<keyword evidence="3" id="KW-0436">Ligase</keyword>
<dbReference type="Gene3D" id="3.30.559.10">
    <property type="entry name" value="Chloramphenicol acetyltransferase-like domain"/>
    <property type="match status" value="3"/>
</dbReference>
<dbReference type="Proteomes" id="UP001629113">
    <property type="component" value="Unassembled WGS sequence"/>
</dbReference>
<evidence type="ECO:0000256" key="1">
    <source>
        <dbReference type="ARBA" id="ARBA00022450"/>
    </source>
</evidence>
<dbReference type="PROSITE" id="PS00012">
    <property type="entry name" value="PHOSPHOPANTETHEINE"/>
    <property type="match status" value="1"/>
</dbReference>
<protein>
    <submittedName>
        <fullName evidence="5">Peptide synthetase</fullName>
    </submittedName>
</protein>
<evidence type="ECO:0000313" key="6">
    <source>
        <dbReference type="Proteomes" id="UP001629113"/>
    </source>
</evidence>
<comment type="caution">
    <text evidence="5">The sequence shown here is derived from an EMBL/GenBank/DDBJ whole genome shotgun (WGS) entry which is preliminary data.</text>
</comment>
<evidence type="ECO:0000313" key="5">
    <source>
        <dbReference type="EMBL" id="KAL3418493.1"/>
    </source>
</evidence>
<evidence type="ECO:0000256" key="3">
    <source>
        <dbReference type="ARBA" id="ARBA00022598"/>
    </source>
</evidence>
<dbReference type="InterPro" id="IPR020806">
    <property type="entry name" value="PKS_PP-bd"/>
</dbReference>
<organism evidence="5 6">
    <name type="scientific">Phlyctema vagabunda</name>
    <dbReference type="NCBI Taxonomy" id="108571"/>
    <lineage>
        <taxon>Eukaryota</taxon>
        <taxon>Fungi</taxon>
        <taxon>Dikarya</taxon>
        <taxon>Ascomycota</taxon>
        <taxon>Pezizomycotina</taxon>
        <taxon>Leotiomycetes</taxon>
        <taxon>Helotiales</taxon>
        <taxon>Dermateaceae</taxon>
        <taxon>Phlyctema</taxon>
    </lineage>
</organism>
<dbReference type="PANTHER" id="PTHR45527:SF1">
    <property type="entry name" value="FATTY ACID SYNTHASE"/>
    <property type="match status" value="1"/>
</dbReference>
<feature type="domain" description="Carrier" evidence="4">
    <location>
        <begin position="175"/>
        <end position="252"/>
    </location>
</feature>
<accession>A0ABR4P5D4</accession>
<dbReference type="SUPFAM" id="SSF56801">
    <property type="entry name" value="Acetyl-CoA synthetase-like"/>
    <property type="match status" value="1"/>
</dbReference>
<evidence type="ECO:0000259" key="4">
    <source>
        <dbReference type="PROSITE" id="PS50075"/>
    </source>
</evidence>
<dbReference type="Gene3D" id="3.40.50.12780">
    <property type="entry name" value="N-terminal domain of ligase-like"/>
    <property type="match status" value="1"/>
</dbReference>
<dbReference type="Pfam" id="PF00668">
    <property type="entry name" value="Condensation"/>
    <property type="match status" value="3"/>
</dbReference>
<dbReference type="SUPFAM" id="SSF47336">
    <property type="entry name" value="ACP-like"/>
    <property type="match status" value="3"/>
</dbReference>
<name>A0ABR4P5D4_9HELO</name>
<dbReference type="InterPro" id="IPR036736">
    <property type="entry name" value="ACP-like_sf"/>
</dbReference>
<proteinExistence type="predicted"/>
<dbReference type="SMART" id="SM00823">
    <property type="entry name" value="PKS_PP"/>
    <property type="match status" value="3"/>
</dbReference>
<dbReference type="EMBL" id="JBFCZG010000009">
    <property type="protein sequence ID" value="KAL3418493.1"/>
    <property type="molecule type" value="Genomic_DNA"/>
</dbReference>
<dbReference type="InterPro" id="IPR006162">
    <property type="entry name" value="Ppantetheine_attach_site"/>
</dbReference>
<feature type="domain" description="Carrier" evidence="4">
    <location>
        <begin position="1284"/>
        <end position="1357"/>
    </location>
</feature>
<keyword evidence="2" id="KW-0597">Phosphoprotein</keyword>
<keyword evidence="1" id="KW-0596">Phosphopantetheine</keyword>
<dbReference type="SUPFAM" id="SSF52777">
    <property type="entry name" value="CoA-dependent acyltransferases"/>
    <property type="match status" value="6"/>
</dbReference>
<dbReference type="Pfam" id="PF00550">
    <property type="entry name" value="PP-binding"/>
    <property type="match status" value="3"/>
</dbReference>
<evidence type="ECO:0000256" key="2">
    <source>
        <dbReference type="ARBA" id="ARBA00022553"/>
    </source>
</evidence>
<dbReference type="InterPro" id="IPR009081">
    <property type="entry name" value="PP-bd_ACP"/>
</dbReference>
<dbReference type="Gene3D" id="1.10.1200.10">
    <property type="entry name" value="ACP-like"/>
    <property type="match status" value="3"/>
</dbReference>
<dbReference type="PANTHER" id="PTHR45527">
    <property type="entry name" value="NONRIBOSOMAL PEPTIDE SYNTHETASE"/>
    <property type="match status" value="1"/>
</dbReference>